<evidence type="ECO:0000256" key="6">
    <source>
        <dbReference type="ARBA" id="ARBA00022842"/>
    </source>
</evidence>
<dbReference type="PANTHER" id="PTHR10584">
    <property type="entry name" value="SUGAR KINASE"/>
    <property type="match status" value="1"/>
</dbReference>
<evidence type="ECO:0000256" key="2">
    <source>
        <dbReference type="ARBA" id="ARBA00022723"/>
    </source>
</evidence>
<keyword evidence="2 9" id="KW-0479">Metal-binding</keyword>
<feature type="binding site" evidence="9">
    <location>
        <position position="283"/>
    </location>
    <ligand>
        <name>K(+)</name>
        <dbReference type="ChEBI" id="CHEBI:29103"/>
    </ligand>
</feature>
<keyword evidence="7 9" id="KW-0630">Potassium</keyword>
<dbReference type="InterPro" id="IPR011611">
    <property type="entry name" value="PfkB_dom"/>
</dbReference>
<feature type="binding site" evidence="9">
    <location>
        <begin position="218"/>
        <end position="223"/>
    </location>
    <ligand>
        <name>ATP</name>
        <dbReference type="ChEBI" id="CHEBI:30616"/>
    </ligand>
</feature>
<organism evidence="11 12">
    <name type="scientific">Shinella zoogloeoides</name>
    <name type="common">Crabtreella saccharophila</name>
    <dbReference type="NCBI Taxonomy" id="352475"/>
    <lineage>
        <taxon>Bacteria</taxon>
        <taxon>Pseudomonadati</taxon>
        <taxon>Pseudomonadota</taxon>
        <taxon>Alphaproteobacteria</taxon>
        <taxon>Hyphomicrobiales</taxon>
        <taxon>Rhizobiaceae</taxon>
        <taxon>Shinella</taxon>
    </lineage>
</organism>
<feature type="binding site" evidence="9">
    <location>
        <position position="182"/>
    </location>
    <ligand>
        <name>ATP</name>
        <dbReference type="ChEBI" id="CHEBI:30616"/>
    </ligand>
</feature>
<dbReference type="GO" id="GO:0019303">
    <property type="term" value="P:D-ribose catabolic process"/>
    <property type="evidence" value="ECO:0007669"/>
    <property type="project" value="UniProtKB-UniRule"/>
</dbReference>
<keyword evidence="4 9" id="KW-0418">Kinase</keyword>
<dbReference type="InterPro" id="IPR029056">
    <property type="entry name" value="Ribokinase-like"/>
</dbReference>
<feature type="binding site" evidence="9">
    <location>
        <position position="280"/>
    </location>
    <ligand>
        <name>K(+)</name>
        <dbReference type="ChEBI" id="CHEBI:29103"/>
    </ligand>
</feature>
<feature type="active site" description="Proton acceptor" evidence="9">
    <location>
        <position position="250"/>
    </location>
</feature>
<dbReference type="HAMAP" id="MF_01987">
    <property type="entry name" value="Ribokinase"/>
    <property type="match status" value="1"/>
</dbReference>
<keyword evidence="6 9" id="KW-0460">Magnesium</keyword>
<keyword evidence="8 9" id="KW-0119">Carbohydrate metabolism</keyword>
<feature type="binding site" evidence="9">
    <location>
        <position position="138"/>
    </location>
    <ligand>
        <name>substrate</name>
    </ligand>
</feature>
<dbReference type="InterPro" id="IPR011877">
    <property type="entry name" value="Ribokinase"/>
</dbReference>
<feature type="binding site" evidence="9">
    <location>
        <position position="250"/>
    </location>
    <ligand>
        <name>substrate</name>
    </ligand>
</feature>
<evidence type="ECO:0000313" key="11">
    <source>
        <dbReference type="EMBL" id="MXO01214.1"/>
    </source>
</evidence>
<dbReference type="EMBL" id="WUML01000010">
    <property type="protein sequence ID" value="MXO01214.1"/>
    <property type="molecule type" value="Genomic_DNA"/>
</dbReference>
<feature type="binding site" evidence="9">
    <location>
        <begin position="249"/>
        <end position="250"/>
    </location>
    <ligand>
        <name>ATP</name>
        <dbReference type="ChEBI" id="CHEBI:30616"/>
    </ligand>
</feature>
<evidence type="ECO:0000256" key="4">
    <source>
        <dbReference type="ARBA" id="ARBA00022777"/>
    </source>
</evidence>
<dbReference type="PRINTS" id="PR00990">
    <property type="entry name" value="RIBOKINASE"/>
</dbReference>
<comment type="subcellular location">
    <subcellularLocation>
        <location evidence="9">Cytoplasm</location>
    </subcellularLocation>
</comment>
<evidence type="ECO:0000256" key="5">
    <source>
        <dbReference type="ARBA" id="ARBA00022840"/>
    </source>
</evidence>
<name>A0A6N8TJD1_SHIZO</name>
<keyword evidence="5 9" id="KW-0067">ATP-binding</keyword>
<feature type="domain" description="Carbohydrate kinase PfkB" evidence="10">
    <location>
        <begin position="2"/>
        <end position="291"/>
    </location>
</feature>
<feature type="binding site" evidence="9">
    <location>
        <begin position="9"/>
        <end position="11"/>
    </location>
    <ligand>
        <name>substrate</name>
    </ligand>
</feature>
<dbReference type="Pfam" id="PF00294">
    <property type="entry name" value="PfkB"/>
    <property type="match status" value="1"/>
</dbReference>
<comment type="similarity">
    <text evidence="9">Belongs to the carbohydrate kinase PfkB family. Ribokinase subfamily.</text>
</comment>
<keyword evidence="3 9" id="KW-0547">Nucleotide-binding</keyword>
<dbReference type="UniPathway" id="UPA00916">
    <property type="reaction ID" value="UER00889"/>
</dbReference>
<evidence type="ECO:0000256" key="8">
    <source>
        <dbReference type="ARBA" id="ARBA00023277"/>
    </source>
</evidence>
<sequence length="300" mass="30719">MITVFGSINMDLIATPERLPKPGETVMGTSFTTAAGGKGANQALAARRAGSMVRMAGAVGDDRLGSQALALLADAAVDLNGVRSPAEATGTAHILVAEDDGENVIVVVPGANATVSEEDAKRTVAAMSRGDYLMLQFEIPDASIEAALVAAKQKGVISIVNIAPFSAATRRLGVMADILVANETEFDLFVGKGELSDAEREATMRALHAESGQTIIVTLGADGVVAIRKNEVFRAAGLKIEPIDTVGAGDTFCGYLAASLDAGLAFKDALRRAAVAGSLACLKPGAQPSIPFAPAVDAEI</sequence>
<feature type="binding site" evidence="9">
    <location>
        <position position="289"/>
    </location>
    <ligand>
        <name>K(+)</name>
        <dbReference type="ChEBI" id="CHEBI:29103"/>
    </ligand>
</feature>
<evidence type="ECO:0000256" key="9">
    <source>
        <dbReference type="HAMAP-Rule" id="MF_01987"/>
    </source>
</evidence>
<proteinExistence type="inferred from homology"/>
<dbReference type="SUPFAM" id="SSF53613">
    <property type="entry name" value="Ribokinase-like"/>
    <property type="match status" value="1"/>
</dbReference>
<feature type="binding site" evidence="9">
    <location>
        <position position="244"/>
    </location>
    <ligand>
        <name>K(+)</name>
        <dbReference type="ChEBI" id="CHEBI:29103"/>
    </ligand>
</feature>
<gene>
    <name evidence="9" type="primary">rbsK</name>
    <name evidence="11" type="ORF">GR156_12925</name>
</gene>
<protein>
    <recommendedName>
        <fullName evidence="9">Ribokinase</fullName>
        <shortName evidence="9">RK</shortName>
        <ecNumber evidence="9">2.7.1.15</ecNumber>
    </recommendedName>
</protein>
<dbReference type="RefSeq" id="WP_160786600.1">
    <property type="nucleotide sequence ID" value="NZ_CP086610.1"/>
</dbReference>
<evidence type="ECO:0000259" key="10">
    <source>
        <dbReference type="Pfam" id="PF00294"/>
    </source>
</evidence>
<keyword evidence="1 9" id="KW-0808">Transferase</keyword>
<evidence type="ECO:0000313" key="12">
    <source>
        <dbReference type="Proteomes" id="UP000440304"/>
    </source>
</evidence>
<dbReference type="InterPro" id="IPR002139">
    <property type="entry name" value="Ribo/fructo_kinase"/>
</dbReference>
<dbReference type="GO" id="GO:0005524">
    <property type="term" value="F:ATP binding"/>
    <property type="evidence" value="ECO:0007669"/>
    <property type="project" value="UniProtKB-UniRule"/>
</dbReference>
<dbReference type="CDD" id="cd01174">
    <property type="entry name" value="ribokinase"/>
    <property type="match status" value="1"/>
</dbReference>
<comment type="caution">
    <text evidence="11">The sequence shown here is derived from an EMBL/GenBank/DDBJ whole genome shotgun (WGS) entry which is preliminary data.</text>
</comment>
<comment type="activity regulation">
    <text evidence="9">Activated by a monovalent cation that binds near, but not in, the active site. The most likely occupant of the site in vivo is potassium. Ion binding induces a conformational change that may alter substrate affinity.</text>
</comment>
<evidence type="ECO:0000256" key="3">
    <source>
        <dbReference type="ARBA" id="ARBA00022741"/>
    </source>
</evidence>
<comment type="function">
    <text evidence="9">Catalyzes the phosphorylation of ribose at O-5 in a reaction requiring ATP and magnesium. The resulting D-ribose-5-phosphate can then be used either for sythesis of nucleotides, histidine, and tryptophan, or as a component of the pentose phosphate pathway.</text>
</comment>
<dbReference type="GO" id="GO:0005829">
    <property type="term" value="C:cytosol"/>
    <property type="evidence" value="ECO:0007669"/>
    <property type="project" value="TreeGrafter"/>
</dbReference>
<feature type="binding site" evidence="9">
    <location>
        <begin position="37"/>
        <end position="41"/>
    </location>
    <ligand>
        <name>substrate</name>
    </ligand>
</feature>
<dbReference type="Proteomes" id="UP000440304">
    <property type="component" value="Unassembled WGS sequence"/>
</dbReference>
<reference evidence="11 12" key="1">
    <citation type="submission" date="2019-12" db="EMBL/GenBank/DDBJ databases">
        <title>Shinella granuli gen. nov., sp. nov., and proposal of the reclassification of Zoogloea ramigera ATCC 19623 as Shinella zoogloeoides sp. nov.</title>
        <authorList>
            <person name="Gao J."/>
        </authorList>
    </citation>
    <scope>NUCLEOTIDE SEQUENCE [LARGE SCALE GENOMIC DNA]</scope>
    <source>
        <strain evidence="11 12">DSM 287</strain>
    </source>
</reference>
<feature type="binding site" evidence="9">
    <location>
        <position position="285"/>
    </location>
    <ligand>
        <name>K(+)</name>
        <dbReference type="ChEBI" id="CHEBI:29103"/>
    </ligand>
</feature>
<dbReference type="GO" id="GO:0046872">
    <property type="term" value="F:metal ion binding"/>
    <property type="evidence" value="ECO:0007669"/>
    <property type="project" value="UniProtKB-KW"/>
</dbReference>
<evidence type="ECO:0000256" key="7">
    <source>
        <dbReference type="ARBA" id="ARBA00022958"/>
    </source>
</evidence>
<dbReference type="OrthoDB" id="9775849at2"/>
<dbReference type="AlphaFoldDB" id="A0A6N8TJD1"/>
<comment type="pathway">
    <text evidence="9">Carbohydrate metabolism; D-ribose degradation; D-ribose 5-phosphate from beta-D-ribopyranose: step 2/2.</text>
</comment>
<dbReference type="GO" id="GO:0004747">
    <property type="term" value="F:ribokinase activity"/>
    <property type="evidence" value="ECO:0007669"/>
    <property type="project" value="UniProtKB-UniRule"/>
</dbReference>
<comment type="subunit">
    <text evidence="9">Homodimer.</text>
</comment>
<dbReference type="PANTHER" id="PTHR10584:SF166">
    <property type="entry name" value="RIBOKINASE"/>
    <property type="match status" value="1"/>
</dbReference>
<comment type="catalytic activity">
    <reaction evidence="9">
        <text>D-ribose + ATP = D-ribose 5-phosphate + ADP + H(+)</text>
        <dbReference type="Rhea" id="RHEA:13697"/>
        <dbReference type="ChEBI" id="CHEBI:15378"/>
        <dbReference type="ChEBI" id="CHEBI:30616"/>
        <dbReference type="ChEBI" id="CHEBI:47013"/>
        <dbReference type="ChEBI" id="CHEBI:78346"/>
        <dbReference type="ChEBI" id="CHEBI:456216"/>
        <dbReference type="EC" id="2.7.1.15"/>
    </reaction>
</comment>
<accession>A0A6N8TJD1</accession>
<comment type="cofactor">
    <cofactor evidence="9">
        <name>Mg(2+)</name>
        <dbReference type="ChEBI" id="CHEBI:18420"/>
    </cofactor>
    <text evidence="9">Requires a divalent cation, most likely magnesium in vivo, as an electrophilic catalyst to aid phosphoryl group transfer. It is the chelate of the metal and the nucleotide that is the actual substrate.</text>
</comment>
<dbReference type="EC" id="2.7.1.15" evidence="9"/>
<comment type="caution">
    <text evidence="9">Lacks conserved residue(s) required for the propagation of feature annotation.</text>
</comment>
<feature type="binding site" evidence="9">
    <location>
        <position position="246"/>
    </location>
    <ligand>
        <name>K(+)</name>
        <dbReference type="ChEBI" id="CHEBI:29103"/>
    </ligand>
</feature>
<keyword evidence="9" id="KW-0963">Cytoplasm</keyword>
<evidence type="ECO:0000256" key="1">
    <source>
        <dbReference type="ARBA" id="ARBA00022679"/>
    </source>
</evidence>
<dbReference type="Gene3D" id="3.40.1190.20">
    <property type="match status" value="1"/>
</dbReference>